<sequence length="136" mass="15785">MEKHSTNYFDTFIEVSEDSKAECGTKPPTKEKRTIAEIQFELIAKNPYKYTSDDILFMVFADRNDLTKTEYKEARELFFSKGQACLRTSPLAKRYGFGIHFDGNGKIAIYGVETLEYEKYIADEKLKKIKAVRSKR</sequence>
<evidence type="ECO:0000313" key="2">
    <source>
        <dbReference type="Proteomes" id="UP000553034"/>
    </source>
</evidence>
<reference evidence="1 2" key="1">
    <citation type="submission" date="2020-08" db="EMBL/GenBank/DDBJ databases">
        <title>Genomic Encyclopedia of Type Strains, Phase IV (KMG-IV): sequencing the most valuable type-strain genomes for metagenomic binning, comparative biology and taxonomic classification.</title>
        <authorList>
            <person name="Goeker M."/>
        </authorList>
    </citation>
    <scope>NUCLEOTIDE SEQUENCE [LARGE SCALE GENOMIC DNA]</scope>
    <source>
        <strain evidence="1 2">DSM 29568</strain>
    </source>
</reference>
<dbReference type="InterPro" id="IPR046155">
    <property type="entry name" value="DUF6157"/>
</dbReference>
<keyword evidence="2" id="KW-1185">Reference proteome</keyword>
<comment type="caution">
    <text evidence="1">The sequence shown here is derived from an EMBL/GenBank/DDBJ whole genome shotgun (WGS) entry which is preliminary data.</text>
</comment>
<name>A0A840ELK6_9FLAO</name>
<protein>
    <submittedName>
        <fullName evidence="1">Uncharacterized protein</fullName>
    </submittedName>
</protein>
<accession>A0A840ELK6</accession>
<dbReference type="AlphaFoldDB" id="A0A840ELK6"/>
<gene>
    <name evidence="1" type="ORF">GGR32_001299</name>
</gene>
<proteinExistence type="predicted"/>
<dbReference type="RefSeq" id="WP_183477360.1">
    <property type="nucleotide sequence ID" value="NZ_JACIFO010000004.1"/>
</dbReference>
<organism evidence="1 2">
    <name type="scientific">Mesonia hippocampi</name>
    <dbReference type="NCBI Taxonomy" id="1628250"/>
    <lineage>
        <taxon>Bacteria</taxon>
        <taxon>Pseudomonadati</taxon>
        <taxon>Bacteroidota</taxon>
        <taxon>Flavobacteriia</taxon>
        <taxon>Flavobacteriales</taxon>
        <taxon>Flavobacteriaceae</taxon>
        <taxon>Mesonia</taxon>
    </lineage>
</organism>
<evidence type="ECO:0000313" key="1">
    <source>
        <dbReference type="EMBL" id="MBB4119008.1"/>
    </source>
</evidence>
<dbReference type="Proteomes" id="UP000553034">
    <property type="component" value="Unassembled WGS sequence"/>
</dbReference>
<dbReference type="EMBL" id="JACIFO010000004">
    <property type="protein sequence ID" value="MBB4119008.1"/>
    <property type="molecule type" value="Genomic_DNA"/>
</dbReference>
<dbReference type="Pfam" id="PF19654">
    <property type="entry name" value="DUF6157"/>
    <property type="match status" value="1"/>
</dbReference>